<evidence type="ECO:0000256" key="1">
    <source>
        <dbReference type="SAM" id="MobiDB-lite"/>
    </source>
</evidence>
<name>A0A6J5L8W4_9CAUD</name>
<proteinExistence type="predicted"/>
<gene>
    <name evidence="2" type="ORF">UFOVP117_6</name>
</gene>
<sequence length="136" mass="15768">MNSDMYGKQYQVPQDVLSSLENHKDETTINNIFAKGYLTYQNMKKILHDIDNNKFEGKDLSSLKSFITQNLGSDRGSIDRQKRDASDSGMQNQYLSAHQKSDPRNITNKPHSKLYENNKEVVESLKRINEIMRQIL</sequence>
<reference evidence="2" key="1">
    <citation type="submission" date="2020-04" db="EMBL/GenBank/DDBJ databases">
        <authorList>
            <person name="Chiriac C."/>
            <person name="Salcher M."/>
            <person name="Ghai R."/>
            <person name="Kavagutti S V."/>
        </authorList>
    </citation>
    <scope>NUCLEOTIDE SEQUENCE</scope>
</reference>
<feature type="compositionally biased region" description="Basic and acidic residues" evidence="1">
    <location>
        <begin position="76"/>
        <end position="86"/>
    </location>
</feature>
<protein>
    <submittedName>
        <fullName evidence="2">Uncharacterized protein</fullName>
    </submittedName>
</protein>
<feature type="region of interest" description="Disordered" evidence="1">
    <location>
        <begin position="71"/>
        <end position="111"/>
    </location>
</feature>
<feature type="compositionally biased region" description="Polar residues" evidence="1">
    <location>
        <begin position="88"/>
        <end position="109"/>
    </location>
</feature>
<accession>A0A6J5L8W4</accession>
<organism evidence="2">
    <name type="scientific">uncultured Caudovirales phage</name>
    <dbReference type="NCBI Taxonomy" id="2100421"/>
    <lineage>
        <taxon>Viruses</taxon>
        <taxon>Duplodnaviria</taxon>
        <taxon>Heunggongvirae</taxon>
        <taxon>Uroviricota</taxon>
        <taxon>Caudoviricetes</taxon>
        <taxon>Peduoviridae</taxon>
        <taxon>Maltschvirus</taxon>
        <taxon>Maltschvirus maltsch</taxon>
    </lineage>
</organism>
<dbReference type="EMBL" id="LR796235">
    <property type="protein sequence ID" value="CAB4129477.1"/>
    <property type="molecule type" value="Genomic_DNA"/>
</dbReference>
<evidence type="ECO:0000313" key="2">
    <source>
        <dbReference type="EMBL" id="CAB4129477.1"/>
    </source>
</evidence>